<dbReference type="Proteomes" id="UP000275663">
    <property type="component" value="Chromosome"/>
</dbReference>
<evidence type="ECO:0000256" key="4">
    <source>
        <dbReference type="ARBA" id="ARBA00023136"/>
    </source>
</evidence>
<feature type="domain" description="NnrU" evidence="6">
    <location>
        <begin position="3"/>
        <end position="190"/>
    </location>
</feature>
<feature type="transmembrane region" description="Helical" evidence="5">
    <location>
        <begin position="164"/>
        <end position="186"/>
    </location>
</feature>
<dbReference type="EMBL" id="CP034464">
    <property type="protein sequence ID" value="AZP12436.1"/>
    <property type="molecule type" value="Genomic_DNA"/>
</dbReference>
<dbReference type="GO" id="GO:0016020">
    <property type="term" value="C:membrane"/>
    <property type="evidence" value="ECO:0007669"/>
    <property type="project" value="UniProtKB-SubCell"/>
</dbReference>
<keyword evidence="4 5" id="KW-0472">Membrane</keyword>
<keyword evidence="3 5" id="KW-1133">Transmembrane helix</keyword>
<dbReference type="AlphaFoldDB" id="A0A3S9HK00"/>
<feature type="transmembrane region" description="Helical" evidence="5">
    <location>
        <begin position="113"/>
        <end position="143"/>
    </location>
</feature>
<dbReference type="InterPro" id="IPR009915">
    <property type="entry name" value="NnrU_dom"/>
</dbReference>
<comment type="subcellular location">
    <subcellularLocation>
        <location evidence="1">Membrane</location>
        <topology evidence="1">Multi-pass membrane protein</topology>
    </subcellularLocation>
</comment>
<evidence type="ECO:0000256" key="1">
    <source>
        <dbReference type="ARBA" id="ARBA00004141"/>
    </source>
</evidence>
<evidence type="ECO:0000256" key="5">
    <source>
        <dbReference type="SAM" id="Phobius"/>
    </source>
</evidence>
<evidence type="ECO:0000313" key="8">
    <source>
        <dbReference type="Proteomes" id="UP000275663"/>
    </source>
</evidence>
<sequence length="192" mass="21137">MIILIAGLILFLGVHSIRIFADGWRSTQMQRMGAMPWKGLYASLSATGFLLIIWGFGLARSSPLILWTPPSWGRHLAAALMLLAFLFLVAAYVPGNRLKTMLGHPMLVATKTWAFAHLLTNGTLADLVLFGSFLIWAIADFAVSRRRDRLAGISYPALGIGRDVLVIVIALAAFIWFSLYGHAWLIGVRPFA</sequence>
<keyword evidence="2 5" id="KW-0812">Transmembrane</keyword>
<reference evidence="7 8" key="1">
    <citation type="journal article" date="2011" name="Int. J. Syst. Evol. Microbiol.">
        <title>Description of Undibacterium oligocarboniphilum sp. nov., isolated from purified water, and Undibacterium pigrum strain CCUG 49012 as the type strain of Undibacterium parvum sp. nov., and emended descriptions of the genus Undibacterium and the species Undibacterium pigrum.</title>
        <authorList>
            <person name="Eder W."/>
            <person name="Wanner G."/>
            <person name="Ludwig W."/>
            <person name="Busse H.J."/>
            <person name="Ziemke-Kageler F."/>
            <person name="Lang E."/>
        </authorList>
    </citation>
    <scope>NUCLEOTIDE SEQUENCE [LARGE SCALE GENOMIC DNA]</scope>
    <source>
        <strain evidence="7 8">DSM 23061</strain>
    </source>
</reference>
<protein>
    <recommendedName>
        <fullName evidence="6">NnrU domain-containing protein</fullName>
    </recommendedName>
</protein>
<dbReference type="Pfam" id="PF07298">
    <property type="entry name" value="NnrU"/>
    <property type="match status" value="1"/>
</dbReference>
<evidence type="ECO:0000256" key="2">
    <source>
        <dbReference type="ARBA" id="ARBA00022692"/>
    </source>
</evidence>
<proteinExistence type="predicted"/>
<organism evidence="7 8">
    <name type="scientific">Undibacterium parvum</name>
    <dbReference type="NCBI Taxonomy" id="401471"/>
    <lineage>
        <taxon>Bacteria</taxon>
        <taxon>Pseudomonadati</taxon>
        <taxon>Pseudomonadota</taxon>
        <taxon>Betaproteobacteria</taxon>
        <taxon>Burkholderiales</taxon>
        <taxon>Oxalobacteraceae</taxon>
        <taxon>Undibacterium</taxon>
    </lineage>
</organism>
<accession>A0A3S9HK00</accession>
<evidence type="ECO:0000259" key="6">
    <source>
        <dbReference type="Pfam" id="PF07298"/>
    </source>
</evidence>
<evidence type="ECO:0000256" key="3">
    <source>
        <dbReference type="ARBA" id="ARBA00022989"/>
    </source>
</evidence>
<name>A0A3S9HK00_9BURK</name>
<gene>
    <name evidence="7" type="ORF">EJN92_10730</name>
</gene>
<evidence type="ECO:0000313" key="7">
    <source>
        <dbReference type="EMBL" id="AZP12436.1"/>
    </source>
</evidence>
<feature type="transmembrane region" description="Helical" evidence="5">
    <location>
        <begin position="40"/>
        <end position="59"/>
    </location>
</feature>
<dbReference type="RefSeq" id="WP_126127817.1">
    <property type="nucleotide sequence ID" value="NZ_CP034464.1"/>
</dbReference>
<dbReference type="OrthoDB" id="5293641at2"/>
<dbReference type="KEGG" id="upv:EJN92_10730"/>
<keyword evidence="8" id="KW-1185">Reference proteome</keyword>
<feature type="transmembrane region" description="Helical" evidence="5">
    <location>
        <begin position="71"/>
        <end position="93"/>
    </location>
</feature>